<dbReference type="InterPro" id="IPR009003">
    <property type="entry name" value="Peptidase_S1_PA"/>
</dbReference>
<dbReference type="EMBL" id="QDEB01035880">
    <property type="protein sequence ID" value="RZC39285.1"/>
    <property type="molecule type" value="Genomic_DNA"/>
</dbReference>
<dbReference type="PANTHER" id="PTHR24260:SF136">
    <property type="entry name" value="GH08193P-RELATED"/>
    <property type="match status" value="1"/>
</dbReference>
<accession>A0A482W2T0</accession>
<evidence type="ECO:0000259" key="1">
    <source>
        <dbReference type="PROSITE" id="PS50240"/>
    </source>
</evidence>
<dbReference type="InterPro" id="IPR051333">
    <property type="entry name" value="CLIP_Serine_Protease"/>
</dbReference>
<name>A0A482W2T0_ASBVE</name>
<dbReference type="GO" id="GO:0006508">
    <property type="term" value="P:proteolysis"/>
    <property type="evidence" value="ECO:0007669"/>
    <property type="project" value="InterPro"/>
</dbReference>
<feature type="non-terminal residue" evidence="2">
    <location>
        <position position="1"/>
    </location>
</feature>
<reference evidence="2 3" key="1">
    <citation type="submission" date="2017-03" db="EMBL/GenBank/DDBJ databases">
        <title>Genome of the blue death feigning beetle - Asbolus verrucosus.</title>
        <authorList>
            <person name="Rider S.D."/>
        </authorList>
    </citation>
    <scope>NUCLEOTIDE SEQUENCE [LARGE SCALE GENOMIC DNA]</scope>
    <source>
        <strain evidence="2">Butters</strain>
        <tissue evidence="2">Head and leg muscle</tissue>
    </source>
</reference>
<gene>
    <name evidence="2" type="ORF">BDFB_013795</name>
</gene>
<evidence type="ECO:0000313" key="3">
    <source>
        <dbReference type="Proteomes" id="UP000292052"/>
    </source>
</evidence>
<feature type="non-terminal residue" evidence="2">
    <location>
        <position position="102"/>
    </location>
</feature>
<protein>
    <submittedName>
        <fullName evidence="2">Trypsin domain containing protein</fullName>
    </submittedName>
</protein>
<dbReference type="AlphaFoldDB" id="A0A482W2T0"/>
<dbReference type="STRING" id="1661398.A0A482W2T0"/>
<dbReference type="Pfam" id="PF00089">
    <property type="entry name" value="Trypsin"/>
    <property type="match status" value="1"/>
</dbReference>
<proteinExistence type="predicted"/>
<evidence type="ECO:0000313" key="2">
    <source>
        <dbReference type="EMBL" id="RZC39285.1"/>
    </source>
</evidence>
<feature type="domain" description="Peptidase S1" evidence="1">
    <location>
        <begin position="1"/>
        <end position="100"/>
    </location>
</feature>
<organism evidence="2 3">
    <name type="scientific">Asbolus verrucosus</name>
    <name type="common">Desert ironclad beetle</name>
    <dbReference type="NCBI Taxonomy" id="1661398"/>
    <lineage>
        <taxon>Eukaryota</taxon>
        <taxon>Metazoa</taxon>
        <taxon>Ecdysozoa</taxon>
        <taxon>Arthropoda</taxon>
        <taxon>Hexapoda</taxon>
        <taxon>Insecta</taxon>
        <taxon>Pterygota</taxon>
        <taxon>Neoptera</taxon>
        <taxon>Endopterygota</taxon>
        <taxon>Coleoptera</taxon>
        <taxon>Polyphaga</taxon>
        <taxon>Cucujiformia</taxon>
        <taxon>Tenebrionidae</taxon>
        <taxon>Pimeliinae</taxon>
        <taxon>Asbolus</taxon>
    </lineage>
</organism>
<keyword evidence="3" id="KW-1185">Reference proteome</keyword>
<dbReference type="PROSITE" id="PS50240">
    <property type="entry name" value="TRYPSIN_DOM"/>
    <property type="match status" value="1"/>
</dbReference>
<dbReference type="Gene3D" id="2.40.10.10">
    <property type="entry name" value="Trypsin-like serine proteases"/>
    <property type="match status" value="1"/>
</dbReference>
<sequence length="102" mass="11065">SPGLIDELNYVPLSIISNYECQSVYGSQFKNSMTCAVGNYNEGICFGDIGGPLVTPALIGNHSMHIAIASFMSQNGCESLDPSGFTRTDAYYNWINNAMKNN</sequence>
<dbReference type="Proteomes" id="UP000292052">
    <property type="component" value="Unassembled WGS sequence"/>
</dbReference>
<dbReference type="PANTHER" id="PTHR24260">
    <property type="match status" value="1"/>
</dbReference>
<dbReference type="GO" id="GO:0004252">
    <property type="term" value="F:serine-type endopeptidase activity"/>
    <property type="evidence" value="ECO:0007669"/>
    <property type="project" value="InterPro"/>
</dbReference>
<dbReference type="SUPFAM" id="SSF50494">
    <property type="entry name" value="Trypsin-like serine proteases"/>
    <property type="match status" value="1"/>
</dbReference>
<dbReference type="OrthoDB" id="5597713at2759"/>
<comment type="caution">
    <text evidence="2">The sequence shown here is derived from an EMBL/GenBank/DDBJ whole genome shotgun (WGS) entry which is preliminary data.</text>
</comment>
<dbReference type="InterPro" id="IPR001254">
    <property type="entry name" value="Trypsin_dom"/>
</dbReference>
<dbReference type="InterPro" id="IPR043504">
    <property type="entry name" value="Peptidase_S1_PA_chymotrypsin"/>
</dbReference>